<name>A0A0A9EPK9_ARUDO</name>
<sequence>MVQWHPNDVGPCSMQRRFHLDRLIGCSRGRSKPCTPQHTNGLSHIIDVQII</sequence>
<proteinExistence type="predicted"/>
<organism evidence="1">
    <name type="scientific">Arundo donax</name>
    <name type="common">Giant reed</name>
    <name type="synonym">Donax arundinaceus</name>
    <dbReference type="NCBI Taxonomy" id="35708"/>
    <lineage>
        <taxon>Eukaryota</taxon>
        <taxon>Viridiplantae</taxon>
        <taxon>Streptophyta</taxon>
        <taxon>Embryophyta</taxon>
        <taxon>Tracheophyta</taxon>
        <taxon>Spermatophyta</taxon>
        <taxon>Magnoliopsida</taxon>
        <taxon>Liliopsida</taxon>
        <taxon>Poales</taxon>
        <taxon>Poaceae</taxon>
        <taxon>PACMAD clade</taxon>
        <taxon>Arundinoideae</taxon>
        <taxon>Arundineae</taxon>
        <taxon>Arundo</taxon>
    </lineage>
</organism>
<accession>A0A0A9EPK9</accession>
<reference evidence="1" key="1">
    <citation type="submission" date="2014-09" db="EMBL/GenBank/DDBJ databases">
        <authorList>
            <person name="Magalhaes I.L.F."/>
            <person name="Oliveira U."/>
            <person name="Santos F.R."/>
            <person name="Vidigal T.H.D.A."/>
            <person name="Brescovit A.D."/>
            <person name="Santos A.J."/>
        </authorList>
    </citation>
    <scope>NUCLEOTIDE SEQUENCE</scope>
    <source>
        <tissue evidence="1">Shoot tissue taken approximately 20 cm above the soil surface</tissue>
    </source>
</reference>
<reference evidence="1" key="2">
    <citation type="journal article" date="2015" name="Data Brief">
        <title>Shoot transcriptome of the giant reed, Arundo donax.</title>
        <authorList>
            <person name="Barrero R.A."/>
            <person name="Guerrero F.D."/>
            <person name="Moolhuijzen P."/>
            <person name="Goolsby J.A."/>
            <person name="Tidwell J."/>
            <person name="Bellgard S.E."/>
            <person name="Bellgard M.I."/>
        </authorList>
    </citation>
    <scope>NUCLEOTIDE SEQUENCE</scope>
    <source>
        <tissue evidence="1">Shoot tissue taken approximately 20 cm above the soil surface</tissue>
    </source>
</reference>
<dbReference type="AlphaFoldDB" id="A0A0A9EPK9"/>
<evidence type="ECO:0000313" key="1">
    <source>
        <dbReference type="EMBL" id="JAE02650.1"/>
    </source>
</evidence>
<protein>
    <submittedName>
        <fullName evidence="1">Uncharacterized protein</fullName>
    </submittedName>
</protein>
<dbReference type="EMBL" id="GBRH01195246">
    <property type="protein sequence ID" value="JAE02650.1"/>
    <property type="molecule type" value="Transcribed_RNA"/>
</dbReference>